<keyword evidence="6" id="KW-0539">Nucleus</keyword>
<dbReference type="GO" id="GO:0005634">
    <property type="term" value="C:nucleus"/>
    <property type="evidence" value="ECO:0007669"/>
    <property type="project" value="UniProtKB-SubCell"/>
</dbReference>
<dbReference type="PANTHER" id="PTHR46144">
    <property type="entry name" value="ZINC FINGER PROTEIN 385B-LIKE"/>
    <property type="match status" value="1"/>
</dbReference>
<dbReference type="Gene3D" id="3.30.160.60">
    <property type="entry name" value="Classic Zinc Finger"/>
    <property type="match status" value="2"/>
</dbReference>
<dbReference type="AlphaFoldDB" id="A0ABD3U816"/>
<evidence type="ECO:0000256" key="6">
    <source>
        <dbReference type="ARBA" id="ARBA00023242"/>
    </source>
</evidence>
<sequence length="321" mass="34137">MDYTGIQQNPNPNPNTNSDASHSSLNTPNHSTTYLNSNLYGQTYYIGNDPKNAQPLPPGVDPQYVPSPVTVTVTYMPQSNFYEQFGATPAAGVTVPNPAIQSHESNNLKKGPKKLKIAQTAWCEICNIECNSRDVLDQHKLGKKHKRNFEKLKVATTNIPVPAIATAPPPVAATYPANADTYPSIPAAAPAMPAASLVIVAASPAIATASPAIVATSIPLSDSTSVPIDKPIVGPEDNPDKANLSKAKKARKKRAAALIEDLDTKRRKALEGGTAADALRTCTICNVVCNSETVFNYHLVGQRHAATLKKHTSKEEVASAV</sequence>
<evidence type="ECO:0000256" key="1">
    <source>
        <dbReference type="ARBA" id="ARBA00004123"/>
    </source>
</evidence>
<evidence type="ECO:0000256" key="4">
    <source>
        <dbReference type="ARBA" id="ARBA00022771"/>
    </source>
</evidence>
<comment type="caution">
    <text evidence="10">The sequence shown here is derived from an EMBL/GenBank/DDBJ whole genome shotgun (WGS) entry which is preliminary data.</text>
</comment>
<keyword evidence="11" id="KW-1185">Reference proteome</keyword>
<keyword evidence="4" id="KW-0863">Zinc-finger</keyword>
<feature type="domain" description="U1-type" evidence="9">
    <location>
        <begin position="118"/>
        <end position="152"/>
    </location>
</feature>
<dbReference type="Proteomes" id="UP001634393">
    <property type="component" value="Unassembled WGS sequence"/>
</dbReference>
<feature type="domain" description="U1-type" evidence="9">
    <location>
        <begin position="277"/>
        <end position="311"/>
    </location>
</feature>
<evidence type="ECO:0000256" key="2">
    <source>
        <dbReference type="ARBA" id="ARBA00022723"/>
    </source>
</evidence>
<dbReference type="InterPro" id="IPR003604">
    <property type="entry name" value="Matrin/U1-like-C_Znf_C2H2"/>
</dbReference>
<evidence type="ECO:0000313" key="11">
    <source>
        <dbReference type="Proteomes" id="UP001634393"/>
    </source>
</evidence>
<dbReference type="SMART" id="SM00355">
    <property type="entry name" value="ZnF_C2H2"/>
    <property type="match status" value="2"/>
</dbReference>
<dbReference type="GO" id="GO:0008270">
    <property type="term" value="F:zinc ion binding"/>
    <property type="evidence" value="ECO:0007669"/>
    <property type="project" value="UniProtKB-KW"/>
</dbReference>
<feature type="compositionally biased region" description="Polar residues" evidence="7">
    <location>
        <begin position="18"/>
        <end position="33"/>
    </location>
</feature>
<keyword evidence="5" id="KW-0862">Zinc</keyword>
<reference evidence="10 11" key="1">
    <citation type="submission" date="2024-12" db="EMBL/GenBank/DDBJ databases">
        <title>The unique morphological basis and parallel evolutionary history of personate flowers in Penstemon.</title>
        <authorList>
            <person name="Depatie T.H."/>
            <person name="Wessinger C.A."/>
        </authorList>
    </citation>
    <scope>NUCLEOTIDE SEQUENCE [LARGE SCALE GENOMIC DNA]</scope>
    <source>
        <strain evidence="10">WTNN_2</strain>
        <tissue evidence="10">Leaf</tissue>
    </source>
</reference>
<evidence type="ECO:0000259" key="9">
    <source>
        <dbReference type="SMART" id="SM00451"/>
    </source>
</evidence>
<feature type="domain" description="C2H2-type" evidence="8">
    <location>
        <begin position="121"/>
        <end position="145"/>
    </location>
</feature>
<dbReference type="EMBL" id="JBJXBP010000002">
    <property type="protein sequence ID" value="KAL3844618.1"/>
    <property type="molecule type" value="Genomic_DNA"/>
</dbReference>
<dbReference type="SUPFAM" id="SSF57667">
    <property type="entry name" value="beta-beta-alpha zinc fingers"/>
    <property type="match status" value="2"/>
</dbReference>
<dbReference type="InterPro" id="IPR051868">
    <property type="entry name" value="ZN346_ZMAT4"/>
</dbReference>
<dbReference type="InterPro" id="IPR013087">
    <property type="entry name" value="Znf_C2H2_type"/>
</dbReference>
<feature type="domain" description="C2H2-type" evidence="8">
    <location>
        <begin position="280"/>
        <end position="304"/>
    </location>
</feature>
<feature type="region of interest" description="Disordered" evidence="7">
    <location>
        <begin position="1"/>
        <end position="33"/>
    </location>
</feature>
<dbReference type="SMART" id="SM00451">
    <property type="entry name" value="ZnF_U1"/>
    <property type="match status" value="2"/>
</dbReference>
<evidence type="ECO:0000259" key="8">
    <source>
        <dbReference type="SMART" id="SM00355"/>
    </source>
</evidence>
<evidence type="ECO:0000313" key="10">
    <source>
        <dbReference type="EMBL" id="KAL3844618.1"/>
    </source>
</evidence>
<dbReference type="InterPro" id="IPR036236">
    <property type="entry name" value="Znf_C2H2_sf"/>
</dbReference>
<accession>A0ABD3U816</accession>
<name>A0ABD3U816_9LAMI</name>
<keyword evidence="3" id="KW-0677">Repeat</keyword>
<evidence type="ECO:0000256" key="3">
    <source>
        <dbReference type="ARBA" id="ARBA00022737"/>
    </source>
</evidence>
<evidence type="ECO:0000256" key="5">
    <source>
        <dbReference type="ARBA" id="ARBA00022833"/>
    </source>
</evidence>
<comment type="subcellular location">
    <subcellularLocation>
        <location evidence="1">Nucleus</location>
    </subcellularLocation>
</comment>
<proteinExistence type="predicted"/>
<dbReference type="PANTHER" id="PTHR46144:SF6">
    <property type="entry name" value="C2H2-TYPE DOMAIN-CONTAINING PROTEIN"/>
    <property type="match status" value="1"/>
</dbReference>
<evidence type="ECO:0008006" key="12">
    <source>
        <dbReference type="Google" id="ProtNLM"/>
    </source>
</evidence>
<organism evidence="10 11">
    <name type="scientific">Penstemon smallii</name>
    <dbReference type="NCBI Taxonomy" id="265156"/>
    <lineage>
        <taxon>Eukaryota</taxon>
        <taxon>Viridiplantae</taxon>
        <taxon>Streptophyta</taxon>
        <taxon>Embryophyta</taxon>
        <taxon>Tracheophyta</taxon>
        <taxon>Spermatophyta</taxon>
        <taxon>Magnoliopsida</taxon>
        <taxon>eudicotyledons</taxon>
        <taxon>Gunneridae</taxon>
        <taxon>Pentapetalae</taxon>
        <taxon>asterids</taxon>
        <taxon>lamiids</taxon>
        <taxon>Lamiales</taxon>
        <taxon>Plantaginaceae</taxon>
        <taxon>Cheloneae</taxon>
        <taxon>Penstemon</taxon>
    </lineage>
</organism>
<keyword evidence="2" id="KW-0479">Metal-binding</keyword>
<evidence type="ECO:0000256" key="7">
    <source>
        <dbReference type="SAM" id="MobiDB-lite"/>
    </source>
</evidence>
<gene>
    <name evidence="10" type="ORF">ACJIZ3_002021</name>
</gene>
<dbReference type="Pfam" id="PF12874">
    <property type="entry name" value="zf-met"/>
    <property type="match status" value="2"/>
</dbReference>
<protein>
    <recommendedName>
        <fullName evidence="12">Zinc finger protein</fullName>
    </recommendedName>
</protein>